<keyword evidence="3" id="KW-1185">Reference proteome</keyword>
<accession>A0A068U6Q4</accession>
<feature type="region of interest" description="Disordered" evidence="1">
    <location>
        <begin position="1"/>
        <end position="33"/>
    </location>
</feature>
<dbReference type="InParanoid" id="A0A068U6Q4"/>
<dbReference type="EMBL" id="HG739096">
    <property type="protein sequence ID" value="CDP04195.1"/>
    <property type="molecule type" value="Genomic_DNA"/>
</dbReference>
<proteinExistence type="predicted"/>
<protein>
    <submittedName>
        <fullName evidence="2">Uncharacterized protein</fullName>
    </submittedName>
</protein>
<evidence type="ECO:0000256" key="1">
    <source>
        <dbReference type="SAM" id="MobiDB-lite"/>
    </source>
</evidence>
<sequence>MITSAEKYSNTSKSSTRYPRMNQPKSVENQPSLFRSSAKPYRYIHQIHTNEDSPEKFSEQQLLITLGRQKLIIQVQLSKTRA</sequence>
<dbReference type="Gramene" id="CDP04195">
    <property type="protein sequence ID" value="CDP04195"/>
    <property type="gene ID" value="GSCOC_T00017509001"/>
</dbReference>
<dbReference type="Proteomes" id="UP000295252">
    <property type="component" value="Chromosome XI"/>
</dbReference>
<evidence type="ECO:0000313" key="2">
    <source>
        <dbReference type="EMBL" id="CDP04195.1"/>
    </source>
</evidence>
<organism evidence="2 3">
    <name type="scientific">Coffea canephora</name>
    <name type="common">Robusta coffee</name>
    <dbReference type="NCBI Taxonomy" id="49390"/>
    <lineage>
        <taxon>Eukaryota</taxon>
        <taxon>Viridiplantae</taxon>
        <taxon>Streptophyta</taxon>
        <taxon>Embryophyta</taxon>
        <taxon>Tracheophyta</taxon>
        <taxon>Spermatophyta</taxon>
        <taxon>Magnoliopsida</taxon>
        <taxon>eudicotyledons</taxon>
        <taxon>Gunneridae</taxon>
        <taxon>Pentapetalae</taxon>
        <taxon>asterids</taxon>
        <taxon>lamiids</taxon>
        <taxon>Gentianales</taxon>
        <taxon>Rubiaceae</taxon>
        <taxon>Ixoroideae</taxon>
        <taxon>Gardenieae complex</taxon>
        <taxon>Bertiereae - Coffeeae clade</taxon>
        <taxon>Coffeeae</taxon>
        <taxon>Coffea</taxon>
    </lineage>
</organism>
<gene>
    <name evidence="2" type="ORF">GSCOC_T00017509001</name>
</gene>
<evidence type="ECO:0000313" key="3">
    <source>
        <dbReference type="Proteomes" id="UP000295252"/>
    </source>
</evidence>
<name>A0A068U6Q4_COFCA</name>
<reference evidence="3" key="1">
    <citation type="journal article" date="2014" name="Science">
        <title>The coffee genome provides insight into the convergent evolution of caffeine biosynthesis.</title>
        <authorList>
            <person name="Denoeud F."/>
            <person name="Carretero-Paulet L."/>
            <person name="Dereeper A."/>
            <person name="Droc G."/>
            <person name="Guyot R."/>
            <person name="Pietrella M."/>
            <person name="Zheng C."/>
            <person name="Alberti A."/>
            <person name="Anthony F."/>
            <person name="Aprea G."/>
            <person name="Aury J.M."/>
            <person name="Bento P."/>
            <person name="Bernard M."/>
            <person name="Bocs S."/>
            <person name="Campa C."/>
            <person name="Cenci A."/>
            <person name="Combes M.C."/>
            <person name="Crouzillat D."/>
            <person name="Da Silva C."/>
            <person name="Daddiego L."/>
            <person name="De Bellis F."/>
            <person name="Dussert S."/>
            <person name="Garsmeur O."/>
            <person name="Gayraud T."/>
            <person name="Guignon V."/>
            <person name="Jahn K."/>
            <person name="Jamilloux V."/>
            <person name="Joet T."/>
            <person name="Labadie K."/>
            <person name="Lan T."/>
            <person name="Leclercq J."/>
            <person name="Lepelley M."/>
            <person name="Leroy T."/>
            <person name="Li L.T."/>
            <person name="Librado P."/>
            <person name="Lopez L."/>
            <person name="Munoz A."/>
            <person name="Noel B."/>
            <person name="Pallavicini A."/>
            <person name="Perrotta G."/>
            <person name="Poncet V."/>
            <person name="Pot D."/>
            <person name="Priyono X."/>
            <person name="Rigoreau M."/>
            <person name="Rouard M."/>
            <person name="Rozas J."/>
            <person name="Tranchant-Dubreuil C."/>
            <person name="VanBuren R."/>
            <person name="Zhang Q."/>
            <person name="Andrade A.C."/>
            <person name="Argout X."/>
            <person name="Bertrand B."/>
            <person name="de Kochko A."/>
            <person name="Graziosi G."/>
            <person name="Henry R.J."/>
            <person name="Jayarama X."/>
            <person name="Ming R."/>
            <person name="Nagai C."/>
            <person name="Rounsley S."/>
            <person name="Sankoff D."/>
            <person name="Giuliano G."/>
            <person name="Albert V.A."/>
            <person name="Wincker P."/>
            <person name="Lashermes P."/>
        </authorList>
    </citation>
    <scope>NUCLEOTIDE SEQUENCE [LARGE SCALE GENOMIC DNA]</scope>
    <source>
        <strain evidence="3">cv. DH200-94</strain>
    </source>
</reference>
<dbReference type="AlphaFoldDB" id="A0A068U6Q4"/>